<dbReference type="SUPFAM" id="SSF49265">
    <property type="entry name" value="Fibronectin type III"/>
    <property type="match status" value="3"/>
</dbReference>
<feature type="domain" description="Fibronectin type-III" evidence="6">
    <location>
        <begin position="221"/>
        <end position="315"/>
    </location>
</feature>
<evidence type="ECO:0000313" key="7">
    <source>
        <dbReference type="EMBL" id="GII25050.1"/>
    </source>
</evidence>
<dbReference type="InterPro" id="IPR036116">
    <property type="entry name" value="FN3_sf"/>
</dbReference>
<dbReference type="Pfam" id="PF00041">
    <property type="entry name" value="fn3"/>
    <property type="match status" value="4"/>
</dbReference>
<keyword evidence="2" id="KW-0326">Glycosidase</keyword>
<dbReference type="GO" id="GO:0000272">
    <property type="term" value="P:polysaccharide catabolic process"/>
    <property type="evidence" value="ECO:0007669"/>
    <property type="project" value="UniProtKB-KW"/>
</dbReference>
<keyword evidence="5" id="KW-0472">Membrane</keyword>
<feature type="compositionally biased region" description="Polar residues" evidence="4">
    <location>
        <begin position="79"/>
        <end position="96"/>
    </location>
</feature>
<dbReference type="PANTHER" id="PTHR13817:SF151">
    <property type="entry name" value="TITIN"/>
    <property type="match status" value="1"/>
</dbReference>
<evidence type="ECO:0000256" key="5">
    <source>
        <dbReference type="SAM" id="Phobius"/>
    </source>
</evidence>
<feature type="domain" description="Fibronectin type-III" evidence="6">
    <location>
        <begin position="316"/>
        <end position="405"/>
    </location>
</feature>
<dbReference type="Gene3D" id="2.60.40.10">
    <property type="entry name" value="Immunoglobulins"/>
    <property type="match status" value="5"/>
</dbReference>
<feature type="domain" description="Fibronectin type-III" evidence="6">
    <location>
        <begin position="406"/>
        <end position="498"/>
    </location>
</feature>
<keyword evidence="8" id="KW-1185">Reference proteome</keyword>
<keyword evidence="5" id="KW-1133">Transmembrane helix</keyword>
<dbReference type="InterPro" id="IPR013783">
    <property type="entry name" value="Ig-like_fold"/>
</dbReference>
<feature type="transmembrane region" description="Helical" evidence="5">
    <location>
        <begin position="710"/>
        <end position="731"/>
    </location>
</feature>
<feature type="compositionally biased region" description="Pro residues" evidence="4">
    <location>
        <begin position="310"/>
        <end position="322"/>
    </location>
</feature>
<keyword evidence="2" id="KW-0378">Hydrolase</keyword>
<feature type="compositionally biased region" description="Low complexity" evidence="4">
    <location>
        <begin position="97"/>
        <end position="111"/>
    </location>
</feature>
<organism evidence="7 8">
    <name type="scientific">Planosporangium mesophilum</name>
    <dbReference type="NCBI Taxonomy" id="689768"/>
    <lineage>
        <taxon>Bacteria</taxon>
        <taxon>Bacillati</taxon>
        <taxon>Actinomycetota</taxon>
        <taxon>Actinomycetes</taxon>
        <taxon>Micromonosporales</taxon>
        <taxon>Micromonosporaceae</taxon>
        <taxon>Planosporangium</taxon>
    </lineage>
</organism>
<feature type="region of interest" description="Disordered" evidence="4">
    <location>
        <begin position="298"/>
        <end position="338"/>
    </location>
</feature>
<sequence>MIEVFAARGRPTRRWPTVGAAILLGAVVTVGASPQAAFAGPGASGTGAADTAARGPAGGVATRDKAARTKVDKSRRAQAKSTPSKRAQPKTVPSKTAQAQAQNDQAKQVQASPAPRTQASSAAPRARITEAGQPVVTSAVPGNGYVTVSWQSFAGTTEYEAGIADATGHSSLGVKYVGGNVLQADVQADLSSGDYTAYVCATGSFGGACSELFPFSIAPTAPGQPANVDVQRGPRALSVSWQPPADGGPVDSYQVWVTDNGDGQRTDCGPVTGLSCTISGLVYPDTYTVYVDAINKAGHSTDESSGHRPGPQPPTRPDPPTVTPGNGSLHVTWAPPADPGDGIDGYLVTANPGEYECTPDSDALACDLYGLVNGQQYTVQVYAYDVEHANRVGSETVTATPSVGPAPGAPTLTSVKAGDGKIDVAWAPGTTGAGITGYTATASPGGATCTADTASATGCTITDLTNGREYTVTVVAHGAGGDSPPSAQKTATPYGRPGAPTAVTATAGVSSIVVTWTAPANPGPGITGYTVTAEPGPATCETTENRCVLGAVAGTSYTVRVVAHAGNGMDSDVSAPSAAVVPTAPVVSAEPPATDLTLTTDRGAIDTAAPGEQIVVIGTGFAPHSTVTVTIYSTPTVLGTAVADADGNFSKAVTVPRDLAAGTHTLVAQGVDPTGAAHAMKLAVTVAAAGGGGGSGDSGASTLPVTGAGVTAMLLAGGVLVGAGGGLVAAVSRPRRRRA</sequence>
<dbReference type="RefSeq" id="WP_168117360.1">
    <property type="nucleotide sequence ID" value="NZ_BOON01000045.1"/>
</dbReference>
<feature type="compositionally biased region" description="Low complexity" evidence="4">
    <location>
        <begin position="38"/>
        <end position="55"/>
    </location>
</feature>
<evidence type="ECO:0000259" key="6">
    <source>
        <dbReference type="PROSITE" id="PS50853"/>
    </source>
</evidence>
<feature type="region of interest" description="Disordered" evidence="4">
    <location>
        <begin position="38"/>
        <end position="127"/>
    </location>
</feature>
<evidence type="ECO:0000256" key="4">
    <source>
        <dbReference type="SAM" id="MobiDB-lite"/>
    </source>
</evidence>
<dbReference type="GO" id="GO:0016798">
    <property type="term" value="F:hydrolase activity, acting on glycosyl bonds"/>
    <property type="evidence" value="ECO:0007669"/>
    <property type="project" value="UniProtKB-KW"/>
</dbReference>
<keyword evidence="3" id="KW-0624">Polysaccharide degradation</keyword>
<proteinExistence type="predicted"/>
<dbReference type="InterPro" id="IPR003961">
    <property type="entry name" value="FN3_dom"/>
</dbReference>
<evidence type="ECO:0000313" key="8">
    <source>
        <dbReference type="Proteomes" id="UP000599074"/>
    </source>
</evidence>
<dbReference type="AlphaFoldDB" id="A0A8J3TPJ9"/>
<name>A0A8J3TPJ9_9ACTN</name>
<comment type="caution">
    <text evidence="7">The sequence shown here is derived from an EMBL/GenBank/DDBJ whole genome shotgun (WGS) entry which is preliminary data.</text>
</comment>
<reference evidence="7" key="1">
    <citation type="submission" date="2021-01" db="EMBL/GenBank/DDBJ databases">
        <title>Whole genome shotgun sequence of Planosporangium mesophilum NBRC 109066.</title>
        <authorList>
            <person name="Komaki H."/>
            <person name="Tamura T."/>
        </authorList>
    </citation>
    <scope>NUCLEOTIDE SEQUENCE</scope>
    <source>
        <strain evidence="7">NBRC 109066</strain>
    </source>
</reference>
<dbReference type="SMART" id="SM00060">
    <property type="entry name" value="FN3"/>
    <property type="match status" value="5"/>
</dbReference>
<keyword evidence="3" id="KW-0119">Carbohydrate metabolism</keyword>
<feature type="domain" description="Fibronectin type-III" evidence="6">
    <location>
        <begin position="499"/>
        <end position="586"/>
    </location>
</feature>
<dbReference type="PROSITE" id="PS50853">
    <property type="entry name" value="FN3"/>
    <property type="match status" value="4"/>
</dbReference>
<feature type="compositionally biased region" description="Basic and acidic residues" evidence="4">
    <location>
        <begin position="62"/>
        <end position="75"/>
    </location>
</feature>
<dbReference type="CDD" id="cd00063">
    <property type="entry name" value="FN3"/>
    <property type="match status" value="4"/>
</dbReference>
<evidence type="ECO:0000256" key="2">
    <source>
        <dbReference type="ARBA" id="ARBA00023295"/>
    </source>
</evidence>
<evidence type="ECO:0000256" key="1">
    <source>
        <dbReference type="ARBA" id="ARBA00022737"/>
    </source>
</evidence>
<evidence type="ECO:0000256" key="3">
    <source>
        <dbReference type="ARBA" id="ARBA00023326"/>
    </source>
</evidence>
<dbReference type="PANTHER" id="PTHR13817">
    <property type="entry name" value="TITIN"/>
    <property type="match status" value="1"/>
</dbReference>
<keyword evidence="5" id="KW-0812">Transmembrane</keyword>
<protein>
    <recommendedName>
        <fullName evidence="6">Fibronectin type-III domain-containing protein</fullName>
    </recommendedName>
</protein>
<keyword evidence="1" id="KW-0677">Repeat</keyword>
<dbReference type="InterPro" id="IPR050964">
    <property type="entry name" value="Striated_Muscle_Regulatory"/>
</dbReference>
<dbReference type="EMBL" id="BOON01000045">
    <property type="protein sequence ID" value="GII25050.1"/>
    <property type="molecule type" value="Genomic_DNA"/>
</dbReference>
<accession>A0A8J3TPJ9</accession>
<dbReference type="Proteomes" id="UP000599074">
    <property type="component" value="Unassembled WGS sequence"/>
</dbReference>
<gene>
    <name evidence="7" type="ORF">Pme01_46470</name>
</gene>